<evidence type="ECO:0000313" key="4">
    <source>
        <dbReference type="Proteomes" id="UP000038010"/>
    </source>
</evidence>
<dbReference type="Proteomes" id="UP000038010">
    <property type="component" value="Unassembled WGS sequence"/>
</dbReference>
<dbReference type="RefSeq" id="XP_018005541.1">
    <property type="nucleotide sequence ID" value="XM_018148410.1"/>
</dbReference>
<dbReference type="EMBL" id="LFJN01000001">
    <property type="protein sequence ID" value="KPI45578.1"/>
    <property type="molecule type" value="Genomic_DNA"/>
</dbReference>
<dbReference type="GO" id="GO:0016020">
    <property type="term" value="C:membrane"/>
    <property type="evidence" value="ECO:0007669"/>
    <property type="project" value="TreeGrafter"/>
</dbReference>
<keyword evidence="4" id="KW-1185">Reference proteome</keyword>
<comment type="caution">
    <text evidence="3">The sequence shown here is derived from an EMBL/GenBank/DDBJ whole genome shotgun (WGS) entry which is preliminary data.</text>
</comment>
<dbReference type="InterPro" id="IPR018494">
    <property type="entry name" value="Oxysterol-bd_CS"/>
</dbReference>
<dbReference type="Pfam" id="PF01237">
    <property type="entry name" value="Oxysterol_BP"/>
    <property type="match status" value="1"/>
</dbReference>
<sequence>MTVLMGLLSRMSNLSALKDFLSFLATVSGDLSNITAPPFILASQSLTEFPAYWAERPSLFAAIANTTSPAERMLHVLQIYLTSLQRQYYIGKPVSEGTKKPLNPFLGELFLCECQDGDNKVEVICEQVSHHPPTTACFIQDKSNGVRAEAYSTQHTTLSGTSVVVKQSGHAILTVDRHNKESYLFPFPDVYAKSILTGSPYPELYGTYTIFSTSGYTAEVTFGGKSKNPFSSSSRNEFEAVIYNSKSTDPSSKKSPLYTLKGIWSDSWTITNHADNTTQTYNLSDPANKPAPMTLPQQSSPWHSRRAWADVASALQKGDFSAALEAKSKLENAQREMRKREKASGQTWQSAFFRKVDEREEGALMGLVDASGLDEKSIIGNDGCWRYDPARAEKFRRVKLGGQVRHTDEMVPGRN</sequence>
<dbReference type="InterPro" id="IPR000648">
    <property type="entry name" value="Oxysterol-bd"/>
</dbReference>
<evidence type="ECO:0000313" key="3">
    <source>
        <dbReference type="EMBL" id="KPI45578.1"/>
    </source>
</evidence>
<dbReference type="GO" id="GO:0005829">
    <property type="term" value="C:cytosol"/>
    <property type="evidence" value="ECO:0007669"/>
    <property type="project" value="TreeGrafter"/>
</dbReference>
<dbReference type="InterPro" id="IPR037239">
    <property type="entry name" value="OSBP_sf"/>
</dbReference>
<dbReference type="Gene3D" id="3.30.70.3490">
    <property type="match status" value="1"/>
</dbReference>
<dbReference type="STRING" id="1664694.A0A0N0NRW9"/>
<name>A0A0N0NRW9_9EURO</name>
<evidence type="ECO:0000256" key="2">
    <source>
        <dbReference type="RuleBase" id="RU003844"/>
    </source>
</evidence>
<protein>
    <submittedName>
        <fullName evidence="3">Protein kes1</fullName>
    </submittedName>
</protein>
<dbReference type="GO" id="GO:0008142">
    <property type="term" value="F:oxysterol binding"/>
    <property type="evidence" value="ECO:0007669"/>
    <property type="project" value="TreeGrafter"/>
</dbReference>
<comment type="similarity">
    <text evidence="1 2">Belongs to the OSBP family.</text>
</comment>
<accession>A0A0N0NRW9</accession>
<evidence type="ECO:0000256" key="1">
    <source>
        <dbReference type="ARBA" id="ARBA00008842"/>
    </source>
</evidence>
<dbReference type="AlphaFoldDB" id="A0A0N0NRW9"/>
<reference evidence="3 4" key="1">
    <citation type="submission" date="2015-06" db="EMBL/GenBank/DDBJ databases">
        <title>Draft genome of the ant-associated black yeast Phialophora attae CBS 131958.</title>
        <authorList>
            <person name="Moreno L.F."/>
            <person name="Stielow B.J."/>
            <person name="de Hoog S."/>
            <person name="Vicente V.A."/>
            <person name="Weiss V.A."/>
            <person name="de Vries M."/>
            <person name="Cruz L.M."/>
            <person name="Souza E.M."/>
        </authorList>
    </citation>
    <scope>NUCLEOTIDE SEQUENCE [LARGE SCALE GENOMIC DNA]</scope>
    <source>
        <strain evidence="3 4">CBS 131958</strain>
    </source>
</reference>
<dbReference type="VEuPathDB" id="FungiDB:AB675_799"/>
<dbReference type="Gene3D" id="1.10.287.2720">
    <property type="match status" value="1"/>
</dbReference>
<dbReference type="OrthoDB" id="14833at2759"/>
<gene>
    <name evidence="3" type="ORF">AB675_799</name>
</gene>
<dbReference type="SUPFAM" id="SSF144000">
    <property type="entry name" value="Oxysterol-binding protein-like"/>
    <property type="match status" value="1"/>
</dbReference>
<dbReference type="PANTHER" id="PTHR10972">
    <property type="entry name" value="OXYSTEROL-BINDING PROTEIN-RELATED"/>
    <property type="match status" value="1"/>
</dbReference>
<dbReference type="PROSITE" id="PS01013">
    <property type="entry name" value="OSBP"/>
    <property type="match status" value="1"/>
</dbReference>
<organism evidence="3 4">
    <name type="scientific">Cyphellophora attinorum</name>
    <dbReference type="NCBI Taxonomy" id="1664694"/>
    <lineage>
        <taxon>Eukaryota</taxon>
        <taxon>Fungi</taxon>
        <taxon>Dikarya</taxon>
        <taxon>Ascomycota</taxon>
        <taxon>Pezizomycotina</taxon>
        <taxon>Eurotiomycetes</taxon>
        <taxon>Chaetothyriomycetidae</taxon>
        <taxon>Chaetothyriales</taxon>
        <taxon>Cyphellophoraceae</taxon>
        <taxon>Cyphellophora</taxon>
    </lineage>
</organism>
<dbReference type="PANTHER" id="PTHR10972:SF92">
    <property type="entry name" value="OXYSTEROL BINDING PROTEIN"/>
    <property type="match status" value="1"/>
</dbReference>
<dbReference type="Gene3D" id="2.40.160.120">
    <property type="match status" value="1"/>
</dbReference>
<proteinExistence type="inferred from homology"/>
<dbReference type="GeneID" id="28740279"/>